<evidence type="ECO:0000259" key="1">
    <source>
        <dbReference type="Pfam" id="PF19026"/>
    </source>
</evidence>
<dbReference type="AlphaFoldDB" id="A0A0L0VIL0"/>
<keyword evidence="3" id="KW-1185">Reference proteome</keyword>
<dbReference type="Gene3D" id="1.10.8.10">
    <property type="entry name" value="DNA helicase RuvA subunit, C-terminal domain"/>
    <property type="match status" value="1"/>
</dbReference>
<dbReference type="CDD" id="cd14361">
    <property type="entry name" value="UBA_HYPK"/>
    <property type="match status" value="1"/>
</dbReference>
<gene>
    <name evidence="2" type="ORF">PSTG_07578</name>
</gene>
<evidence type="ECO:0000313" key="3">
    <source>
        <dbReference type="Proteomes" id="UP000054564"/>
    </source>
</evidence>
<reference evidence="3" key="1">
    <citation type="submission" date="2014-03" db="EMBL/GenBank/DDBJ databases">
        <title>The Genome Sequence of Puccinia striiformis f. sp. tritici PST-78.</title>
        <authorList>
            <consortium name="The Broad Institute Genome Sequencing Platform"/>
            <person name="Cuomo C."/>
            <person name="Hulbert S."/>
            <person name="Chen X."/>
            <person name="Walker B."/>
            <person name="Young S.K."/>
            <person name="Zeng Q."/>
            <person name="Gargeya S."/>
            <person name="Fitzgerald M."/>
            <person name="Haas B."/>
            <person name="Abouelleil A."/>
            <person name="Alvarado L."/>
            <person name="Arachchi H.M."/>
            <person name="Berlin A.M."/>
            <person name="Chapman S.B."/>
            <person name="Goldberg J."/>
            <person name="Griggs A."/>
            <person name="Gujja S."/>
            <person name="Hansen M."/>
            <person name="Howarth C."/>
            <person name="Imamovic A."/>
            <person name="Larimer J."/>
            <person name="McCowan C."/>
            <person name="Montmayeur A."/>
            <person name="Murphy C."/>
            <person name="Neiman D."/>
            <person name="Pearson M."/>
            <person name="Priest M."/>
            <person name="Roberts A."/>
            <person name="Saif S."/>
            <person name="Shea T."/>
            <person name="Sisk P."/>
            <person name="Sykes S."/>
            <person name="Wortman J."/>
            <person name="Nusbaum C."/>
            <person name="Birren B."/>
        </authorList>
    </citation>
    <scope>NUCLEOTIDE SEQUENCE [LARGE SCALE GENOMIC DNA]</scope>
    <source>
        <strain evidence="3">race PST-78</strain>
    </source>
</reference>
<organism evidence="2 3">
    <name type="scientific">Puccinia striiformis f. sp. tritici PST-78</name>
    <dbReference type="NCBI Taxonomy" id="1165861"/>
    <lineage>
        <taxon>Eukaryota</taxon>
        <taxon>Fungi</taxon>
        <taxon>Dikarya</taxon>
        <taxon>Basidiomycota</taxon>
        <taxon>Pucciniomycotina</taxon>
        <taxon>Pucciniomycetes</taxon>
        <taxon>Pucciniales</taxon>
        <taxon>Pucciniaceae</taxon>
        <taxon>Puccinia</taxon>
    </lineage>
</organism>
<accession>A0A0L0VIL0</accession>
<sequence>MGESDTGDRQHNRQSTVSSSTRIALPQCLVAPSLKQRCWATYTGCALVALVIDDTQVTPQSYETVRRDRRPLSGATRSAKTINGRVLYRYTDHFGSGFAMSTSAGRLGHVPGAKVIAYYADADGQFSTNKVGYDVDLFDEAVRNIAFGELRTKQDEPKVDHLKKLDELSITESGVAAQEDVPVQIKKEDVQFICLQFDVSSKVAEKALKQAKGSLEDALLHLVHQSDLK</sequence>
<dbReference type="InterPro" id="IPR038922">
    <property type="entry name" value="HYPK_UBA"/>
</dbReference>
<protein>
    <recommendedName>
        <fullName evidence="1">Nascent polypeptide-associated complex subunit alpha-like UBA domain-containing protein</fullName>
    </recommendedName>
</protein>
<dbReference type="Pfam" id="PF19026">
    <property type="entry name" value="UBA_HYPK"/>
    <property type="match status" value="1"/>
</dbReference>
<proteinExistence type="predicted"/>
<dbReference type="OrthoDB" id="285219at2759"/>
<dbReference type="InterPro" id="IPR044034">
    <property type="entry name" value="NAC-like_UBA"/>
</dbReference>
<name>A0A0L0VIL0_9BASI</name>
<feature type="domain" description="Nascent polypeptide-associated complex subunit alpha-like UBA" evidence="1">
    <location>
        <begin position="183"/>
        <end position="222"/>
    </location>
</feature>
<evidence type="ECO:0000313" key="2">
    <source>
        <dbReference type="EMBL" id="KNE99098.1"/>
    </source>
</evidence>
<dbReference type="EMBL" id="AJIL01000049">
    <property type="protein sequence ID" value="KNE99098.1"/>
    <property type="molecule type" value="Genomic_DNA"/>
</dbReference>
<comment type="caution">
    <text evidence="2">The sequence shown here is derived from an EMBL/GenBank/DDBJ whole genome shotgun (WGS) entry which is preliminary data.</text>
</comment>
<dbReference type="Proteomes" id="UP000054564">
    <property type="component" value="Unassembled WGS sequence"/>
</dbReference>